<dbReference type="AlphaFoldDB" id="A0A0H2XQP8"/>
<protein>
    <submittedName>
        <fullName evidence="6">TonB-like protein</fullName>
    </submittedName>
</protein>
<organism evidence="6">
    <name type="scientific">Burkholderia orbicola (strain AU 1054)</name>
    <dbReference type="NCBI Taxonomy" id="331271"/>
    <lineage>
        <taxon>Bacteria</taxon>
        <taxon>Pseudomonadati</taxon>
        <taxon>Pseudomonadota</taxon>
        <taxon>Betaproteobacteria</taxon>
        <taxon>Burkholderiales</taxon>
        <taxon>Burkholderiaceae</taxon>
        <taxon>Burkholderia</taxon>
        <taxon>Burkholderia cepacia complex</taxon>
        <taxon>Burkholderia orbicola</taxon>
    </lineage>
</organism>
<keyword evidence="4" id="KW-0472">Membrane</keyword>
<name>A0A0H2XQP8_BURO1</name>
<comment type="subcellular location">
    <subcellularLocation>
        <location evidence="1">Membrane</location>
        <topology evidence="1">Single-pass membrane protein</topology>
    </subcellularLocation>
</comment>
<dbReference type="EMBL" id="CP000378">
    <property type="protein sequence ID" value="ABF76934.1"/>
    <property type="molecule type" value="Genomic_DNA"/>
</dbReference>
<keyword evidence="3" id="KW-1133">Transmembrane helix</keyword>
<evidence type="ECO:0000256" key="3">
    <source>
        <dbReference type="ARBA" id="ARBA00022989"/>
    </source>
</evidence>
<dbReference type="InterPro" id="IPR006260">
    <property type="entry name" value="TonB/TolA_C"/>
</dbReference>
<keyword evidence="2" id="KW-0812">Transmembrane</keyword>
<dbReference type="PROSITE" id="PS52015">
    <property type="entry name" value="TONB_CTD"/>
    <property type="match status" value="1"/>
</dbReference>
<dbReference type="HOGENOM" id="CLU_126973_0_0_4"/>
<evidence type="ECO:0000256" key="2">
    <source>
        <dbReference type="ARBA" id="ARBA00022692"/>
    </source>
</evidence>
<reference evidence="6" key="1">
    <citation type="submission" date="2006-05" db="EMBL/GenBank/DDBJ databases">
        <title>Complete sequence of chromosome 1 of Burkholderia cenocepacia AU 1054.</title>
        <authorList>
            <consortium name="US DOE Joint Genome Institute"/>
            <person name="Copeland A."/>
            <person name="Lucas S."/>
            <person name="Lapidus A."/>
            <person name="Barry K."/>
            <person name="Detter J.C."/>
            <person name="Glavina del Rio T."/>
            <person name="Hammon N."/>
            <person name="Israni S."/>
            <person name="Dalin E."/>
            <person name="Tice H."/>
            <person name="Pitluck S."/>
            <person name="Chain P."/>
            <person name="Malfatti S."/>
            <person name="Shin M."/>
            <person name="Vergez L."/>
            <person name="Schmutz J."/>
            <person name="Larimer F."/>
            <person name="Land M."/>
            <person name="Hauser L."/>
            <person name="Kyrpides N."/>
            <person name="Lykidis A."/>
            <person name="LiPuma J.J."/>
            <person name="Konstantinidis K."/>
            <person name="Tiedje J.M."/>
            <person name="Richardson P."/>
        </authorList>
    </citation>
    <scope>NUCLEOTIDE SEQUENCE [LARGE SCALE GENOMIC DNA]</scope>
    <source>
        <strain evidence="6">AU 1054</strain>
    </source>
</reference>
<evidence type="ECO:0000256" key="4">
    <source>
        <dbReference type="ARBA" id="ARBA00023136"/>
    </source>
</evidence>
<dbReference type="Gene3D" id="3.30.1150.10">
    <property type="match status" value="1"/>
</dbReference>
<dbReference type="SUPFAM" id="SSF74653">
    <property type="entry name" value="TolA/TonB C-terminal domain"/>
    <property type="match status" value="1"/>
</dbReference>
<dbReference type="GO" id="GO:0055085">
    <property type="term" value="P:transmembrane transport"/>
    <property type="evidence" value="ECO:0007669"/>
    <property type="project" value="InterPro"/>
</dbReference>
<dbReference type="GO" id="GO:0016020">
    <property type="term" value="C:membrane"/>
    <property type="evidence" value="ECO:0007669"/>
    <property type="project" value="UniProtKB-SubCell"/>
</dbReference>
<evidence type="ECO:0000313" key="6">
    <source>
        <dbReference type="EMBL" id="ABF76934.1"/>
    </source>
</evidence>
<accession>A0A0H2XQP8</accession>
<proteinExistence type="predicted"/>
<dbReference type="NCBIfam" id="TIGR01352">
    <property type="entry name" value="tonB_Cterm"/>
    <property type="match status" value="1"/>
</dbReference>
<feature type="domain" description="TonB C-terminal" evidence="5">
    <location>
        <begin position="58"/>
        <end position="149"/>
    </location>
</feature>
<gene>
    <name evidence="6" type="ordered locus">Bcen_2033</name>
</gene>
<dbReference type="InterPro" id="IPR037682">
    <property type="entry name" value="TonB_C"/>
</dbReference>
<evidence type="ECO:0000256" key="1">
    <source>
        <dbReference type="ARBA" id="ARBA00004167"/>
    </source>
</evidence>
<evidence type="ECO:0000259" key="5">
    <source>
        <dbReference type="PROSITE" id="PS52015"/>
    </source>
</evidence>
<sequence length="149" mass="15828">MAATQCDTRDAGGGRPRLRGACAQNSAEERYSTMAIRSTYLTLPAVAMLFSGCAMLSSSQESKLTCHIPRAVYPDTAKPLTRPATVLVRALMTTSGEAQNVTVTTSSRNAAADRAAVEAMTHASCVQTGATANPFLLTQPFVFEPRRAE</sequence>
<dbReference type="Pfam" id="PF03544">
    <property type="entry name" value="TonB_C"/>
    <property type="match status" value="1"/>
</dbReference>